<gene>
    <name evidence="3" type="ORF">ColSpa_12456</name>
</gene>
<keyword evidence="4" id="KW-1185">Reference proteome</keyword>
<reference evidence="3 4" key="1">
    <citation type="submission" date="2022-03" db="EMBL/GenBank/DDBJ databases">
        <title>Genome data of Colletotrichum spp.</title>
        <authorList>
            <person name="Utami Y.D."/>
            <person name="Hiruma K."/>
        </authorList>
    </citation>
    <scope>NUCLEOTIDE SEQUENCE [LARGE SCALE GENOMIC DNA]</scope>
    <source>
        <strain evidence="3 4">MAFF 239500</strain>
    </source>
</reference>
<proteinExistence type="predicted"/>
<organism evidence="3 4">
    <name type="scientific">Colletotrichum spaethianum</name>
    <dbReference type="NCBI Taxonomy" id="700344"/>
    <lineage>
        <taxon>Eukaryota</taxon>
        <taxon>Fungi</taxon>
        <taxon>Dikarya</taxon>
        <taxon>Ascomycota</taxon>
        <taxon>Pezizomycotina</taxon>
        <taxon>Sordariomycetes</taxon>
        <taxon>Hypocreomycetidae</taxon>
        <taxon>Glomerellales</taxon>
        <taxon>Glomerellaceae</taxon>
        <taxon>Colletotrichum</taxon>
        <taxon>Colletotrichum spaethianum species complex</taxon>
    </lineage>
</organism>
<dbReference type="InterPro" id="IPR051478">
    <property type="entry name" value="Beta-lactamase-like_AB/R"/>
</dbReference>
<dbReference type="GeneID" id="73333258"/>
<evidence type="ECO:0000259" key="2">
    <source>
        <dbReference type="Pfam" id="PF00144"/>
    </source>
</evidence>
<feature type="domain" description="Beta-lactamase-related" evidence="2">
    <location>
        <begin position="108"/>
        <end position="180"/>
    </location>
</feature>
<dbReference type="EMBL" id="BQXU01000064">
    <property type="protein sequence ID" value="GKT52275.1"/>
    <property type="molecule type" value="Genomic_DNA"/>
</dbReference>
<dbReference type="AlphaFoldDB" id="A0AA37UQD3"/>
<dbReference type="RefSeq" id="XP_049134625.1">
    <property type="nucleotide sequence ID" value="XM_049278668.1"/>
</dbReference>
<evidence type="ECO:0000313" key="4">
    <source>
        <dbReference type="Proteomes" id="UP001055115"/>
    </source>
</evidence>
<accession>A0AA37UQD3</accession>
<evidence type="ECO:0000256" key="1">
    <source>
        <dbReference type="SAM" id="SignalP"/>
    </source>
</evidence>
<dbReference type="SUPFAM" id="SSF56601">
    <property type="entry name" value="beta-lactamase/transpeptidase-like"/>
    <property type="match status" value="1"/>
</dbReference>
<comment type="caution">
    <text evidence="3">The sequence shown here is derived from an EMBL/GenBank/DDBJ whole genome shotgun (WGS) entry which is preliminary data.</text>
</comment>
<sequence length="210" mass="23226">MRFTFLTVSIALATLASAQLGKLNNCPLLGPAYPPADLQRSRAIKDAKKSFAKLIDDAIATGETDLGKLNTATTSFSVGVFSAHSDEFLYEHHHRGTKLNGTLAGDVLNADTLYRIGSVSKLLTVYTYLVKLGPAYWHEPITKFVPELAEFSAGDRVHRVQWSEVTLGALAGHMAGLQRNSLGFAHPQKILSRQLILVRWIRRPIRRTWS</sequence>
<keyword evidence="1" id="KW-0732">Signal</keyword>
<dbReference type="PANTHER" id="PTHR22935:SF97">
    <property type="entry name" value="BETA-LACTAMASE-RELATED DOMAIN-CONTAINING PROTEIN"/>
    <property type="match status" value="1"/>
</dbReference>
<dbReference type="InterPro" id="IPR012338">
    <property type="entry name" value="Beta-lactam/transpept-like"/>
</dbReference>
<evidence type="ECO:0000313" key="3">
    <source>
        <dbReference type="EMBL" id="GKT52275.1"/>
    </source>
</evidence>
<dbReference type="PANTHER" id="PTHR22935">
    <property type="entry name" value="PENICILLIN-BINDING PROTEIN"/>
    <property type="match status" value="1"/>
</dbReference>
<feature type="chain" id="PRO_5041380152" evidence="1">
    <location>
        <begin position="19"/>
        <end position="210"/>
    </location>
</feature>
<name>A0AA37UQD3_9PEZI</name>
<feature type="signal peptide" evidence="1">
    <location>
        <begin position="1"/>
        <end position="18"/>
    </location>
</feature>
<dbReference type="Proteomes" id="UP001055115">
    <property type="component" value="Unassembled WGS sequence"/>
</dbReference>
<dbReference type="Gene3D" id="3.40.710.10">
    <property type="entry name" value="DD-peptidase/beta-lactamase superfamily"/>
    <property type="match status" value="1"/>
</dbReference>
<protein>
    <submittedName>
        <fullName evidence="3">Beta-lactamase-like protein sdnR</fullName>
    </submittedName>
</protein>
<dbReference type="InterPro" id="IPR001466">
    <property type="entry name" value="Beta-lactam-related"/>
</dbReference>
<dbReference type="Pfam" id="PF00144">
    <property type="entry name" value="Beta-lactamase"/>
    <property type="match status" value="1"/>
</dbReference>